<comment type="caution">
    <text evidence="3">The sequence shown here is derived from an EMBL/GenBank/DDBJ whole genome shotgun (WGS) entry which is preliminary data.</text>
</comment>
<keyword evidence="4" id="KW-1185">Reference proteome</keyword>
<evidence type="ECO:0000313" key="4">
    <source>
        <dbReference type="Proteomes" id="UP001501231"/>
    </source>
</evidence>
<sequence>MSTQRRIAVLALAACAVLPLTGCVIEAGDGSSGTGSSTGSENPDTQGGQDTTVKAGALTMKLPSSWKARSEGDGRWHVVTRGSCGKSGYPQADTCPGFWIFGEEDISQGHEMGPYKVSSPYYPASDAQPCPNDPSSLQTMPSAPRKAGLAPVGSRKANYREWLFTCKDKTSQVSKDTFVQRTVYLPVSKLLIVDNWQTPGLLTNLQNATLA</sequence>
<name>A0ABN3JWY4_9ACTN</name>
<dbReference type="Proteomes" id="UP001501231">
    <property type="component" value="Unassembled WGS sequence"/>
</dbReference>
<protein>
    <submittedName>
        <fullName evidence="3">Uncharacterized protein</fullName>
    </submittedName>
</protein>
<evidence type="ECO:0000313" key="3">
    <source>
        <dbReference type="EMBL" id="GAA2442816.1"/>
    </source>
</evidence>
<feature type="chain" id="PRO_5046967561" evidence="2">
    <location>
        <begin position="28"/>
        <end position="211"/>
    </location>
</feature>
<feature type="region of interest" description="Disordered" evidence="1">
    <location>
        <begin position="30"/>
        <end position="51"/>
    </location>
</feature>
<dbReference type="RefSeq" id="WP_344594702.1">
    <property type="nucleotide sequence ID" value="NZ_BAAARW010000026.1"/>
</dbReference>
<organism evidence="3 4">
    <name type="scientific">Actinomadura vinacea</name>
    <dbReference type="NCBI Taxonomy" id="115336"/>
    <lineage>
        <taxon>Bacteria</taxon>
        <taxon>Bacillati</taxon>
        <taxon>Actinomycetota</taxon>
        <taxon>Actinomycetes</taxon>
        <taxon>Streptosporangiales</taxon>
        <taxon>Thermomonosporaceae</taxon>
        <taxon>Actinomadura</taxon>
    </lineage>
</organism>
<reference evidence="3 4" key="1">
    <citation type="journal article" date="2019" name="Int. J. Syst. Evol. Microbiol.">
        <title>The Global Catalogue of Microorganisms (GCM) 10K type strain sequencing project: providing services to taxonomists for standard genome sequencing and annotation.</title>
        <authorList>
            <consortium name="The Broad Institute Genomics Platform"/>
            <consortium name="The Broad Institute Genome Sequencing Center for Infectious Disease"/>
            <person name="Wu L."/>
            <person name="Ma J."/>
        </authorList>
    </citation>
    <scope>NUCLEOTIDE SEQUENCE [LARGE SCALE GENOMIC DNA]</scope>
    <source>
        <strain evidence="3 4">JCM 3325</strain>
    </source>
</reference>
<evidence type="ECO:0000256" key="2">
    <source>
        <dbReference type="SAM" id="SignalP"/>
    </source>
</evidence>
<evidence type="ECO:0000256" key="1">
    <source>
        <dbReference type="SAM" id="MobiDB-lite"/>
    </source>
</evidence>
<feature type="region of interest" description="Disordered" evidence="1">
    <location>
        <begin position="126"/>
        <end position="151"/>
    </location>
</feature>
<accession>A0ABN3JWY4</accession>
<gene>
    <name evidence="3" type="ORF">GCM10010191_68990</name>
</gene>
<dbReference type="EMBL" id="BAAARW010000026">
    <property type="protein sequence ID" value="GAA2442816.1"/>
    <property type="molecule type" value="Genomic_DNA"/>
</dbReference>
<feature type="signal peptide" evidence="2">
    <location>
        <begin position="1"/>
        <end position="27"/>
    </location>
</feature>
<feature type="compositionally biased region" description="Polar residues" evidence="1">
    <location>
        <begin position="41"/>
        <end position="51"/>
    </location>
</feature>
<proteinExistence type="predicted"/>
<keyword evidence="2" id="KW-0732">Signal</keyword>